<evidence type="ECO:0000313" key="1">
    <source>
        <dbReference type="EMBL" id="GGE26028.1"/>
    </source>
</evidence>
<proteinExistence type="predicted"/>
<comment type="caution">
    <text evidence="1">The sequence shown here is derived from an EMBL/GenBank/DDBJ whole genome shotgun (WGS) entry which is preliminary data.</text>
</comment>
<keyword evidence="2" id="KW-1185">Reference proteome</keyword>
<organism evidence="1 2">
    <name type="scientific">Psychroflexus planctonicus</name>
    <dbReference type="NCBI Taxonomy" id="1526575"/>
    <lineage>
        <taxon>Bacteria</taxon>
        <taxon>Pseudomonadati</taxon>
        <taxon>Bacteroidota</taxon>
        <taxon>Flavobacteriia</taxon>
        <taxon>Flavobacteriales</taxon>
        <taxon>Flavobacteriaceae</taxon>
        <taxon>Psychroflexus</taxon>
    </lineage>
</organism>
<reference evidence="2" key="1">
    <citation type="journal article" date="2019" name="Int. J. Syst. Evol. Microbiol.">
        <title>The Global Catalogue of Microorganisms (GCM) 10K type strain sequencing project: providing services to taxonomists for standard genome sequencing and annotation.</title>
        <authorList>
            <consortium name="The Broad Institute Genomics Platform"/>
            <consortium name="The Broad Institute Genome Sequencing Center for Infectious Disease"/>
            <person name="Wu L."/>
            <person name="Ma J."/>
        </authorList>
    </citation>
    <scope>NUCLEOTIDE SEQUENCE [LARGE SCALE GENOMIC DNA]</scope>
    <source>
        <strain evidence="2">CGMCC 1.12931</strain>
    </source>
</reference>
<gene>
    <name evidence="1" type="ORF">GCM10010832_03430</name>
</gene>
<sequence>MALYFLNICVDASDIQHNSIAEDLALNEQESIIEIVVEKVFDLGDVIQEQNDEDHEDYSKKGISKFDLSFLKLDFSIQVSAIFSTLKNNFTLRKSFFSEPHYQLEKPPPEV</sequence>
<dbReference type="EMBL" id="BMGM01000001">
    <property type="protein sequence ID" value="GGE26028.1"/>
    <property type="molecule type" value="Genomic_DNA"/>
</dbReference>
<dbReference type="Proteomes" id="UP000599179">
    <property type="component" value="Unassembled WGS sequence"/>
</dbReference>
<name>A0ABQ1SEF7_9FLAO</name>
<protein>
    <submittedName>
        <fullName evidence="1">Uncharacterized protein</fullName>
    </submittedName>
</protein>
<evidence type="ECO:0000313" key="2">
    <source>
        <dbReference type="Proteomes" id="UP000599179"/>
    </source>
</evidence>
<accession>A0ABQ1SEF7</accession>